<keyword evidence="2" id="KW-1003">Cell membrane</keyword>
<keyword evidence="5 7" id="KW-0472">Membrane</keyword>
<feature type="transmembrane region" description="Helical" evidence="7">
    <location>
        <begin position="48"/>
        <end position="70"/>
    </location>
</feature>
<dbReference type="InterPro" id="IPR017039">
    <property type="entry name" value="Virul_fac_BrkB"/>
</dbReference>
<comment type="subcellular location">
    <subcellularLocation>
        <location evidence="1">Cell membrane</location>
        <topology evidence="1">Multi-pass membrane protein</topology>
    </subcellularLocation>
</comment>
<accession>A0A917W616</accession>
<dbReference type="EMBL" id="BMMZ01000009">
    <property type="protein sequence ID" value="GGL73084.1"/>
    <property type="molecule type" value="Genomic_DNA"/>
</dbReference>
<evidence type="ECO:0000256" key="6">
    <source>
        <dbReference type="SAM" id="MobiDB-lite"/>
    </source>
</evidence>
<feature type="transmembrane region" description="Helical" evidence="7">
    <location>
        <begin position="193"/>
        <end position="213"/>
    </location>
</feature>
<organism evidence="8 9">
    <name type="scientific">Microlunatus endophyticus</name>
    <dbReference type="NCBI Taxonomy" id="1716077"/>
    <lineage>
        <taxon>Bacteria</taxon>
        <taxon>Bacillati</taxon>
        <taxon>Actinomycetota</taxon>
        <taxon>Actinomycetes</taxon>
        <taxon>Propionibacteriales</taxon>
        <taxon>Propionibacteriaceae</taxon>
        <taxon>Microlunatus</taxon>
    </lineage>
</organism>
<feature type="region of interest" description="Disordered" evidence="6">
    <location>
        <begin position="290"/>
        <end position="324"/>
    </location>
</feature>
<comment type="caution">
    <text evidence="8">The sequence shown here is derived from an EMBL/GenBank/DDBJ whole genome shotgun (WGS) entry which is preliminary data.</text>
</comment>
<protein>
    <submittedName>
        <fullName evidence="8">Ribonuclease</fullName>
    </submittedName>
</protein>
<dbReference type="GO" id="GO:0005886">
    <property type="term" value="C:plasma membrane"/>
    <property type="evidence" value="ECO:0007669"/>
    <property type="project" value="UniProtKB-SubCell"/>
</dbReference>
<reference evidence="8" key="2">
    <citation type="submission" date="2020-09" db="EMBL/GenBank/DDBJ databases">
        <authorList>
            <person name="Sun Q."/>
            <person name="Zhou Y."/>
        </authorList>
    </citation>
    <scope>NUCLEOTIDE SEQUENCE</scope>
    <source>
        <strain evidence="8">CGMCC 4.7306</strain>
    </source>
</reference>
<evidence type="ECO:0000256" key="5">
    <source>
        <dbReference type="ARBA" id="ARBA00023136"/>
    </source>
</evidence>
<proteinExistence type="predicted"/>
<dbReference type="RefSeq" id="WP_188896594.1">
    <property type="nucleotide sequence ID" value="NZ_BMMZ01000009.1"/>
</dbReference>
<evidence type="ECO:0000256" key="1">
    <source>
        <dbReference type="ARBA" id="ARBA00004651"/>
    </source>
</evidence>
<keyword evidence="4 7" id="KW-1133">Transmembrane helix</keyword>
<reference evidence="8" key="1">
    <citation type="journal article" date="2014" name="Int. J. Syst. Evol. Microbiol.">
        <title>Complete genome sequence of Corynebacterium casei LMG S-19264T (=DSM 44701T), isolated from a smear-ripened cheese.</title>
        <authorList>
            <consortium name="US DOE Joint Genome Institute (JGI-PGF)"/>
            <person name="Walter F."/>
            <person name="Albersmeier A."/>
            <person name="Kalinowski J."/>
            <person name="Ruckert C."/>
        </authorList>
    </citation>
    <scope>NUCLEOTIDE SEQUENCE</scope>
    <source>
        <strain evidence="8">CGMCC 4.7306</strain>
    </source>
</reference>
<evidence type="ECO:0000313" key="9">
    <source>
        <dbReference type="Proteomes" id="UP000613840"/>
    </source>
</evidence>
<feature type="transmembrane region" description="Helical" evidence="7">
    <location>
        <begin position="152"/>
        <end position="173"/>
    </location>
</feature>
<evidence type="ECO:0000256" key="4">
    <source>
        <dbReference type="ARBA" id="ARBA00022989"/>
    </source>
</evidence>
<keyword evidence="9" id="KW-1185">Reference proteome</keyword>
<gene>
    <name evidence="8" type="ORF">GCM10011575_34230</name>
</gene>
<dbReference type="NCBIfam" id="TIGR00765">
    <property type="entry name" value="yihY_not_rbn"/>
    <property type="match status" value="1"/>
</dbReference>
<evidence type="ECO:0000256" key="7">
    <source>
        <dbReference type="SAM" id="Phobius"/>
    </source>
</evidence>
<dbReference type="PANTHER" id="PTHR30213">
    <property type="entry name" value="INNER MEMBRANE PROTEIN YHJD"/>
    <property type="match status" value="1"/>
</dbReference>
<evidence type="ECO:0000256" key="3">
    <source>
        <dbReference type="ARBA" id="ARBA00022692"/>
    </source>
</evidence>
<sequence length="324" mass="34663">MAQQAHDDVPGEQAERPQDIPKRGWIQIAKRGWKEAKADQVPLLAAGVAYYAFMSLFPALIALVLIYGLVADPGQIAREANQLTGALPGQVRQLITNQLTMVSQHNGGAGIGAIGSILVALWSASSGTSNLITAISTAYDEEETRSFIKKRALALALTVGAIIFMIVMLFLVAALPAVLQLFNNVVIRVLLEVVRWALLVVLITVALAVLYRVAPDRDAPKIKWVSVGAMIATVLWAIASVGFSIYVANFGNYAKTYGAVAGIVVLLFWLWITSYAVLLGAEINAESEQQTIADTTRGEPRPLGERDAVKADSVPEPASDAKSG</sequence>
<evidence type="ECO:0000313" key="8">
    <source>
        <dbReference type="EMBL" id="GGL73084.1"/>
    </source>
</evidence>
<name>A0A917W616_9ACTN</name>
<evidence type="ECO:0000256" key="2">
    <source>
        <dbReference type="ARBA" id="ARBA00022475"/>
    </source>
</evidence>
<keyword evidence="3 7" id="KW-0812">Transmembrane</keyword>
<feature type="transmembrane region" description="Helical" evidence="7">
    <location>
        <begin position="225"/>
        <end position="247"/>
    </location>
</feature>
<dbReference type="Proteomes" id="UP000613840">
    <property type="component" value="Unassembled WGS sequence"/>
</dbReference>
<dbReference type="Pfam" id="PF03631">
    <property type="entry name" value="Virul_fac_BrkB"/>
    <property type="match status" value="1"/>
</dbReference>
<dbReference type="PANTHER" id="PTHR30213:SF0">
    <property type="entry name" value="UPF0761 MEMBRANE PROTEIN YIHY"/>
    <property type="match status" value="1"/>
</dbReference>
<dbReference type="AlphaFoldDB" id="A0A917W616"/>
<feature type="compositionally biased region" description="Basic and acidic residues" evidence="6">
    <location>
        <begin position="296"/>
        <end position="310"/>
    </location>
</feature>
<feature type="transmembrane region" description="Helical" evidence="7">
    <location>
        <begin position="259"/>
        <end position="281"/>
    </location>
</feature>
<dbReference type="PIRSF" id="PIRSF035875">
    <property type="entry name" value="RNase_BN"/>
    <property type="match status" value="1"/>
</dbReference>